<comment type="similarity">
    <text evidence="11">Belongs to the DEAD box helicase family. DDX56/DBP9 subfamily.</text>
</comment>
<keyword evidence="6" id="KW-0378">Hydrolase</keyword>
<dbReference type="GeneTree" id="ENSGT00550000074946"/>
<evidence type="ECO:0000256" key="8">
    <source>
        <dbReference type="ARBA" id="ARBA00022840"/>
    </source>
</evidence>
<dbReference type="Pfam" id="PF00270">
    <property type="entry name" value="DEAD"/>
    <property type="match status" value="1"/>
</dbReference>
<dbReference type="GO" id="GO:0005829">
    <property type="term" value="C:cytosol"/>
    <property type="evidence" value="ECO:0007669"/>
    <property type="project" value="TreeGrafter"/>
</dbReference>
<evidence type="ECO:0000256" key="3">
    <source>
        <dbReference type="ARBA" id="ARBA00022517"/>
    </source>
</evidence>
<dbReference type="FunFam" id="3.40.50.300:FF:000939">
    <property type="entry name" value="Probable ATP-dependent RNA helicase DDX56"/>
    <property type="match status" value="1"/>
</dbReference>
<dbReference type="GO" id="GO:0003724">
    <property type="term" value="F:RNA helicase activity"/>
    <property type="evidence" value="ECO:0007669"/>
    <property type="project" value="UniProtKB-EC"/>
</dbReference>
<organism evidence="15 16">
    <name type="scientific">Oryzias sinensis</name>
    <name type="common">Chinese medaka</name>
    <dbReference type="NCBI Taxonomy" id="183150"/>
    <lineage>
        <taxon>Eukaryota</taxon>
        <taxon>Metazoa</taxon>
        <taxon>Chordata</taxon>
        <taxon>Craniata</taxon>
        <taxon>Vertebrata</taxon>
        <taxon>Euteleostomi</taxon>
        <taxon>Actinopterygii</taxon>
        <taxon>Neopterygii</taxon>
        <taxon>Teleostei</taxon>
        <taxon>Neoteleostei</taxon>
        <taxon>Acanthomorphata</taxon>
        <taxon>Ovalentaria</taxon>
        <taxon>Atherinomorphae</taxon>
        <taxon>Beloniformes</taxon>
        <taxon>Adrianichthyidae</taxon>
        <taxon>Oryziinae</taxon>
        <taxon>Oryzias</taxon>
    </lineage>
</organism>
<dbReference type="AlphaFoldDB" id="A0A8C7Z6H4"/>
<evidence type="ECO:0000256" key="11">
    <source>
        <dbReference type="ARBA" id="ARBA00038041"/>
    </source>
</evidence>
<comment type="subcellular location">
    <subcellularLocation>
        <location evidence="1">Nucleus</location>
        <location evidence="1">Nucleolus</location>
    </subcellularLocation>
</comment>
<evidence type="ECO:0000256" key="7">
    <source>
        <dbReference type="ARBA" id="ARBA00022806"/>
    </source>
</evidence>
<evidence type="ECO:0000256" key="10">
    <source>
        <dbReference type="ARBA" id="ARBA00023242"/>
    </source>
</evidence>
<dbReference type="Pfam" id="PF00271">
    <property type="entry name" value="Helicase_C"/>
    <property type="match status" value="1"/>
</dbReference>
<dbReference type="InterPro" id="IPR014001">
    <property type="entry name" value="Helicase_ATP-bd"/>
</dbReference>
<dbReference type="SMART" id="SM00487">
    <property type="entry name" value="DEXDc"/>
    <property type="match status" value="1"/>
</dbReference>
<feature type="compositionally biased region" description="Basic and acidic residues" evidence="13">
    <location>
        <begin position="322"/>
        <end position="334"/>
    </location>
</feature>
<keyword evidence="5" id="KW-0547">Nucleotide-binding</keyword>
<keyword evidence="3" id="KW-0690">Ribosome biogenesis</keyword>
<dbReference type="Proteomes" id="UP000694383">
    <property type="component" value="Unplaced"/>
</dbReference>
<proteinExistence type="inferred from homology"/>
<evidence type="ECO:0000256" key="12">
    <source>
        <dbReference type="ARBA" id="ARBA00047984"/>
    </source>
</evidence>
<feature type="domain" description="Helicase ATP-binding" evidence="14">
    <location>
        <begin position="33"/>
        <end position="211"/>
    </location>
</feature>
<evidence type="ECO:0000256" key="2">
    <source>
        <dbReference type="ARBA" id="ARBA00012552"/>
    </source>
</evidence>
<sequence length="334" mass="37197">YFILLVQYQEMIRIFAVADLGWSQPTLIQEKAIPLALEGKDLLARARTGSGKTAAYAVPIIQHILTSKQSVREQAVRVLVLVPTKELGQQVQTMMRQLTSFCSRDVRVADISSKADVSSQRPILMEKPDVVVGTPARVLAHINAHNLDLQASLEVLVVDEADLIFSFGFEADLKSLLCHLPKIYQSFLMSATFTEDVQALKELLLHNPVVLKLQGSQLPDSSQLQQYTIKCEEEDKFLLVYTLLKLQLVRGKTLLFVGAVDRSYRLKLFLEQFSIPACVLNSELPVQSRCHIITQFNQGFYDIIIATDEQSLSPPAGSSQAKGKEKKNADKGGK</sequence>
<keyword evidence="10" id="KW-0539">Nucleus</keyword>
<keyword evidence="4" id="KW-0698">rRNA processing</keyword>
<accession>A0A8C7Z6H4</accession>
<name>A0A8C7Z6H4_9TELE</name>
<dbReference type="InterPro" id="IPR027417">
    <property type="entry name" value="P-loop_NTPase"/>
</dbReference>
<reference evidence="15" key="2">
    <citation type="submission" date="2025-09" db="UniProtKB">
        <authorList>
            <consortium name="Ensembl"/>
        </authorList>
    </citation>
    <scope>IDENTIFICATION</scope>
</reference>
<feature type="compositionally biased region" description="Polar residues" evidence="13">
    <location>
        <begin position="312"/>
        <end position="321"/>
    </location>
</feature>
<keyword evidence="7" id="KW-0347">Helicase</keyword>
<evidence type="ECO:0000256" key="5">
    <source>
        <dbReference type="ARBA" id="ARBA00022741"/>
    </source>
</evidence>
<comment type="catalytic activity">
    <reaction evidence="12">
        <text>ATP + H2O = ADP + phosphate + H(+)</text>
        <dbReference type="Rhea" id="RHEA:13065"/>
        <dbReference type="ChEBI" id="CHEBI:15377"/>
        <dbReference type="ChEBI" id="CHEBI:15378"/>
        <dbReference type="ChEBI" id="CHEBI:30616"/>
        <dbReference type="ChEBI" id="CHEBI:43474"/>
        <dbReference type="ChEBI" id="CHEBI:456216"/>
        <dbReference type="EC" id="3.6.4.13"/>
    </reaction>
</comment>
<dbReference type="Gene3D" id="3.40.50.300">
    <property type="entry name" value="P-loop containing nucleotide triphosphate hydrolases"/>
    <property type="match status" value="2"/>
</dbReference>
<evidence type="ECO:0000256" key="6">
    <source>
        <dbReference type="ARBA" id="ARBA00022801"/>
    </source>
</evidence>
<feature type="region of interest" description="Disordered" evidence="13">
    <location>
        <begin position="312"/>
        <end position="334"/>
    </location>
</feature>
<dbReference type="GO" id="GO:0005524">
    <property type="term" value="F:ATP binding"/>
    <property type="evidence" value="ECO:0007669"/>
    <property type="project" value="UniProtKB-KW"/>
</dbReference>
<dbReference type="GO" id="GO:0003723">
    <property type="term" value="F:RNA binding"/>
    <property type="evidence" value="ECO:0007669"/>
    <property type="project" value="UniProtKB-KW"/>
</dbReference>
<dbReference type="PROSITE" id="PS51192">
    <property type="entry name" value="HELICASE_ATP_BIND_1"/>
    <property type="match status" value="1"/>
</dbReference>
<keyword evidence="16" id="KW-1185">Reference proteome</keyword>
<dbReference type="SUPFAM" id="SSF52540">
    <property type="entry name" value="P-loop containing nucleoside triphosphate hydrolases"/>
    <property type="match status" value="2"/>
</dbReference>
<dbReference type="GO" id="GO:0005730">
    <property type="term" value="C:nucleolus"/>
    <property type="evidence" value="ECO:0007669"/>
    <property type="project" value="UniProtKB-SubCell"/>
</dbReference>
<evidence type="ECO:0000256" key="1">
    <source>
        <dbReference type="ARBA" id="ARBA00004604"/>
    </source>
</evidence>
<evidence type="ECO:0000256" key="9">
    <source>
        <dbReference type="ARBA" id="ARBA00022884"/>
    </source>
</evidence>
<dbReference type="InterPro" id="IPR001650">
    <property type="entry name" value="Helicase_C-like"/>
</dbReference>
<dbReference type="CDD" id="cd17961">
    <property type="entry name" value="DEADc_DDX56"/>
    <property type="match status" value="1"/>
</dbReference>
<evidence type="ECO:0000256" key="13">
    <source>
        <dbReference type="SAM" id="MobiDB-lite"/>
    </source>
</evidence>
<dbReference type="EC" id="3.6.4.13" evidence="2"/>
<dbReference type="Ensembl" id="ENSOSIT00000040412.1">
    <property type="protein sequence ID" value="ENSOSIP00000038333.1"/>
    <property type="gene ID" value="ENSOSIG00000018903.1"/>
</dbReference>
<evidence type="ECO:0000256" key="4">
    <source>
        <dbReference type="ARBA" id="ARBA00022552"/>
    </source>
</evidence>
<evidence type="ECO:0000259" key="14">
    <source>
        <dbReference type="PROSITE" id="PS51192"/>
    </source>
</evidence>
<keyword evidence="8" id="KW-0067">ATP-binding</keyword>
<evidence type="ECO:0000313" key="16">
    <source>
        <dbReference type="Proteomes" id="UP000694383"/>
    </source>
</evidence>
<protein>
    <recommendedName>
        <fullName evidence="2">RNA helicase</fullName>
        <ecNumber evidence="2">3.6.4.13</ecNumber>
    </recommendedName>
</protein>
<reference evidence="15" key="1">
    <citation type="submission" date="2025-08" db="UniProtKB">
        <authorList>
            <consortium name="Ensembl"/>
        </authorList>
    </citation>
    <scope>IDENTIFICATION</scope>
</reference>
<dbReference type="GO" id="GO:0016787">
    <property type="term" value="F:hydrolase activity"/>
    <property type="evidence" value="ECO:0007669"/>
    <property type="project" value="UniProtKB-KW"/>
</dbReference>
<evidence type="ECO:0000313" key="15">
    <source>
        <dbReference type="Ensembl" id="ENSOSIP00000038333.1"/>
    </source>
</evidence>
<dbReference type="GO" id="GO:0006364">
    <property type="term" value="P:rRNA processing"/>
    <property type="evidence" value="ECO:0007669"/>
    <property type="project" value="UniProtKB-KW"/>
</dbReference>
<dbReference type="PANTHER" id="PTHR47959:SF21">
    <property type="entry name" value="DEAD-BOX HELICASE 56"/>
    <property type="match status" value="1"/>
</dbReference>
<dbReference type="InterPro" id="IPR011545">
    <property type="entry name" value="DEAD/DEAH_box_helicase_dom"/>
</dbReference>
<dbReference type="PANTHER" id="PTHR47959">
    <property type="entry name" value="ATP-DEPENDENT RNA HELICASE RHLE-RELATED"/>
    <property type="match status" value="1"/>
</dbReference>
<dbReference type="InterPro" id="IPR050079">
    <property type="entry name" value="DEAD_box_RNA_helicase"/>
</dbReference>
<keyword evidence="9" id="KW-0694">RNA-binding</keyword>